<evidence type="ECO:0000313" key="8">
    <source>
        <dbReference type="Proteomes" id="UP001170288"/>
    </source>
</evidence>
<dbReference type="GO" id="GO:0003677">
    <property type="term" value="F:DNA binding"/>
    <property type="evidence" value="ECO:0007669"/>
    <property type="project" value="InterPro"/>
</dbReference>
<dbReference type="AlphaFoldDB" id="A0AAW7Q0M0"/>
<dbReference type="RefSeq" id="WP_260879752.1">
    <property type="nucleotide sequence ID" value="NZ_JAODDV010000072.1"/>
</dbReference>
<evidence type="ECO:0000256" key="5">
    <source>
        <dbReference type="ARBA" id="ARBA00047942"/>
    </source>
</evidence>
<protein>
    <recommendedName>
        <fullName evidence="1">site-specific DNA-methyltransferase (adenine-specific)</fullName>
        <ecNumber evidence="1">2.1.1.72</ecNumber>
    </recommendedName>
</protein>
<reference evidence="7" key="1">
    <citation type="submission" date="2022-12" db="EMBL/GenBank/DDBJ databases">
        <authorList>
            <person name="Uljanovas D."/>
        </authorList>
    </citation>
    <scope>NUCLEOTIDE SEQUENCE</scope>
    <source>
        <strain evidence="7">RCM69</strain>
    </source>
</reference>
<keyword evidence="3" id="KW-0808">Transferase</keyword>
<dbReference type="GO" id="GO:0008170">
    <property type="term" value="F:N-methyltransferase activity"/>
    <property type="evidence" value="ECO:0007669"/>
    <property type="project" value="InterPro"/>
</dbReference>
<dbReference type="EC" id="2.1.1.72" evidence="1"/>
<sequence>MVAPLHVQNELKYGLEINKVYNEDCLVGMQKIKDKSIDMILCDLPYGTTDCKWDSIIPLNDYIEIEIKNKIVSMNKNEYKLYCFENNISIEIFKIKWKEQSKKGLWTHYKRIIKDDGAIILTATQPFASLLIESNLDMFKYDWIWEKDQGSNFLNVKNEPLKKHENILVFSKGTIANKSLRRMNYNPQGLIPCEIKKTNENKRKKDGFIGERDNFKGEYQQKFKNYPGTILKYQRDRGLHPTQKPIELFEYLIRTYSNEDDIVLDNCMGSGTTAIASIKSNRKFIGFENDKTHGYYDTIVKRIKEYQNV</sequence>
<gene>
    <name evidence="7" type="ORF">O8C76_09770</name>
</gene>
<keyword evidence="2" id="KW-0489">Methyltransferase</keyword>
<comment type="caution">
    <text evidence="7">The sequence shown here is derived from an EMBL/GenBank/DDBJ whole genome shotgun (WGS) entry which is preliminary data.</text>
</comment>
<feature type="domain" description="DNA methylase N-4/N-6" evidence="6">
    <location>
        <begin position="37"/>
        <end position="292"/>
    </location>
</feature>
<name>A0AAW7Q0M0_9BACT</name>
<dbReference type="Gene3D" id="3.40.50.150">
    <property type="entry name" value="Vaccinia Virus protein VP39"/>
    <property type="match status" value="1"/>
</dbReference>
<dbReference type="InterPro" id="IPR029063">
    <property type="entry name" value="SAM-dependent_MTases_sf"/>
</dbReference>
<reference evidence="7" key="2">
    <citation type="journal article" date="2023" name="Microorganisms">
        <title>Genomic Characterization of Arcobacter butzleri Strains Isolated from Various Sources in Lithuania.</title>
        <authorList>
            <person name="Uljanovas D."/>
            <person name="Golz G."/>
            <person name="Fleischmann S."/>
            <person name="Kudirkiene E."/>
            <person name="Kasetiene N."/>
            <person name="Grineviciene A."/>
            <person name="Tamuleviciene E."/>
            <person name="Aksomaitiene J."/>
            <person name="Alter T."/>
            <person name="Malakauskas M."/>
        </authorList>
    </citation>
    <scope>NUCLEOTIDE SEQUENCE</scope>
    <source>
        <strain evidence="7">RCM69</strain>
    </source>
</reference>
<dbReference type="EMBL" id="JAPZCX010000018">
    <property type="protein sequence ID" value="MDN5071305.1"/>
    <property type="molecule type" value="Genomic_DNA"/>
</dbReference>
<evidence type="ECO:0000256" key="1">
    <source>
        <dbReference type="ARBA" id="ARBA00011900"/>
    </source>
</evidence>
<dbReference type="Proteomes" id="UP001170288">
    <property type="component" value="Unassembled WGS sequence"/>
</dbReference>
<dbReference type="GO" id="GO:0009007">
    <property type="term" value="F:site-specific DNA-methyltransferase (adenine-specific) activity"/>
    <property type="evidence" value="ECO:0007669"/>
    <property type="project" value="UniProtKB-EC"/>
</dbReference>
<proteinExistence type="predicted"/>
<dbReference type="SUPFAM" id="SSF53335">
    <property type="entry name" value="S-adenosyl-L-methionine-dependent methyltransferases"/>
    <property type="match status" value="1"/>
</dbReference>
<dbReference type="InterPro" id="IPR002295">
    <property type="entry name" value="N4/N6-MTase_EcoPI_Mod-like"/>
</dbReference>
<evidence type="ECO:0000256" key="4">
    <source>
        <dbReference type="ARBA" id="ARBA00022691"/>
    </source>
</evidence>
<accession>A0AAW7Q0M0</accession>
<evidence type="ECO:0000313" key="7">
    <source>
        <dbReference type="EMBL" id="MDN5071305.1"/>
    </source>
</evidence>
<comment type="catalytic activity">
    <reaction evidence="5">
        <text>a 2'-deoxyadenosine in DNA + S-adenosyl-L-methionine = an N(6)-methyl-2'-deoxyadenosine in DNA + S-adenosyl-L-homocysteine + H(+)</text>
        <dbReference type="Rhea" id="RHEA:15197"/>
        <dbReference type="Rhea" id="RHEA-COMP:12418"/>
        <dbReference type="Rhea" id="RHEA-COMP:12419"/>
        <dbReference type="ChEBI" id="CHEBI:15378"/>
        <dbReference type="ChEBI" id="CHEBI:57856"/>
        <dbReference type="ChEBI" id="CHEBI:59789"/>
        <dbReference type="ChEBI" id="CHEBI:90615"/>
        <dbReference type="ChEBI" id="CHEBI:90616"/>
        <dbReference type="EC" id="2.1.1.72"/>
    </reaction>
</comment>
<evidence type="ECO:0000256" key="2">
    <source>
        <dbReference type="ARBA" id="ARBA00022603"/>
    </source>
</evidence>
<keyword evidence="4" id="KW-0949">S-adenosyl-L-methionine</keyword>
<evidence type="ECO:0000259" key="6">
    <source>
        <dbReference type="Pfam" id="PF01555"/>
    </source>
</evidence>
<evidence type="ECO:0000256" key="3">
    <source>
        <dbReference type="ARBA" id="ARBA00022679"/>
    </source>
</evidence>
<organism evidence="7 8">
    <name type="scientific">Aliarcobacter butzleri</name>
    <dbReference type="NCBI Taxonomy" id="28197"/>
    <lineage>
        <taxon>Bacteria</taxon>
        <taxon>Pseudomonadati</taxon>
        <taxon>Campylobacterota</taxon>
        <taxon>Epsilonproteobacteria</taxon>
        <taxon>Campylobacterales</taxon>
        <taxon>Arcobacteraceae</taxon>
        <taxon>Aliarcobacter</taxon>
    </lineage>
</organism>
<dbReference type="GO" id="GO:0032259">
    <property type="term" value="P:methylation"/>
    <property type="evidence" value="ECO:0007669"/>
    <property type="project" value="UniProtKB-KW"/>
</dbReference>
<dbReference type="InterPro" id="IPR002941">
    <property type="entry name" value="DNA_methylase_N4/N6"/>
</dbReference>
<dbReference type="PRINTS" id="PR00506">
    <property type="entry name" value="D21N6MTFRASE"/>
</dbReference>
<dbReference type="Pfam" id="PF01555">
    <property type="entry name" value="N6_N4_Mtase"/>
    <property type="match status" value="1"/>
</dbReference>